<name>A0A0B7N0K8_9FUNG</name>
<reference evidence="2 3" key="1">
    <citation type="submission" date="2014-09" db="EMBL/GenBank/DDBJ databases">
        <authorList>
            <person name="Ellenberger Sabrina"/>
        </authorList>
    </citation>
    <scope>NUCLEOTIDE SEQUENCE [LARGE SCALE GENOMIC DNA]</scope>
    <source>
        <strain evidence="2 3">CBS 412.66</strain>
    </source>
</reference>
<protein>
    <submittedName>
        <fullName evidence="2">Uncharacterized protein</fullName>
    </submittedName>
</protein>
<evidence type="ECO:0000313" key="2">
    <source>
        <dbReference type="EMBL" id="CEP09030.1"/>
    </source>
</evidence>
<accession>A0A0B7N0K8</accession>
<feature type="compositionally biased region" description="Acidic residues" evidence="1">
    <location>
        <begin position="1"/>
        <end position="18"/>
    </location>
</feature>
<proteinExistence type="predicted"/>
<dbReference type="EMBL" id="LN720902">
    <property type="protein sequence ID" value="CEP09030.1"/>
    <property type="molecule type" value="Genomic_DNA"/>
</dbReference>
<evidence type="ECO:0000313" key="3">
    <source>
        <dbReference type="Proteomes" id="UP000054107"/>
    </source>
</evidence>
<dbReference type="Proteomes" id="UP000054107">
    <property type="component" value="Unassembled WGS sequence"/>
</dbReference>
<evidence type="ECO:0000256" key="1">
    <source>
        <dbReference type="SAM" id="MobiDB-lite"/>
    </source>
</evidence>
<feature type="region of interest" description="Disordered" evidence="1">
    <location>
        <begin position="1"/>
        <end position="32"/>
    </location>
</feature>
<organism evidence="2 3">
    <name type="scientific">Parasitella parasitica</name>
    <dbReference type="NCBI Taxonomy" id="35722"/>
    <lineage>
        <taxon>Eukaryota</taxon>
        <taxon>Fungi</taxon>
        <taxon>Fungi incertae sedis</taxon>
        <taxon>Mucoromycota</taxon>
        <taxon>Mucoromycotina</taxon>
        <taxon>Mucoromycetes</taxon>
        <taxon>Mucorales</taxon>
        <taxon>Mucorineae</taxon>
        <taxon>Mucoraceae</taxon>
        <taxon>Parasitella</taxon>
    </lineage>
</organism>
<keyword evidence="3" id="KW-1185">Reference proteome</keyword>
<gene>
    <name evidence="2" type="primary">PARPA_02467.1 scaffold 4530</name>
</gene>
<dbReference type="AlphaFoldDB" id="A0A0B7N0K8"/>
<sequence length="143" mass="16641">MTENDFENNDSADDEQTEELTREEFDMEDEASSEIAKGGFLDTYFTSIQTKIDTKDPYKKTGSYWIYPPVQNDAVFSKAAKHPEWHYYPKVFLWMPHALMNSSIATPNSKEKLKCYHPGCNGNLNLKSFFENPRARKIFDVHE</sequence>